<gene>
    <name evidence="5" type="ORF">NLU14_22700</name>
</gene>
<dbReference type="Pfam" id="PF01520">
    <property type="entry name" value="Amidase_3"/>
    <property type="match status" value="1"/>
</dbReference>
<protein>
    <recommendedName>
        <fullName evidence="2">N-acetylmuramoyl-L-alanine amidase</fullName>
        <ecNumber evidence="2">3.5.1.28</ecNumber>
    </recommendedName>
</protein>
<organism evidence="5 6">
    <name type="scientific">Marinobacter iranensis</name>
    <dbReference type="NCBI Taxonomy" id="2962607"/>
    <lineage>
        <taxon>Bacteria</taxon>
        <taxon>Pseudomonadati</taxon>
        <taxon>Pseudomonadota</taxon>
        <taxon>Gammaproteobacteria</taxon>
        <taxon>Pseudomonadales</taxon>
        <taxon>Marinobacteraceae</taxon>
        <taxon>Marinobacter</taxon>
    </lineage>
</organism>
<comment type="caution">
    <text evidence="5">The sequence shown here is derived from an EMBL/GenBank/DDBJ whole genome shotgun (WGS) entry which is preliminary data.</text>
</comment>
<evidence type="ECO:0000256" key="2">
    <source>
        <dbReference type="ARBA" id="ARBA00011901"/>
    </source>
</evidence>
<reference evidence="5" key="1">
    <citation type="submission" date="2022-07" db="EMBL/GenBank/DDBJ databases">
        <title>Marinobacter iranensis a new bacterium isolate from a hipersaline lake in Iran.</title>
        <authorList>
            <person name="Mohammad A.M.A."/>
            <person name="Cristina S.-P."/>
            <person name="Antonio V."/>
        </authorList>
    </citation>
    <scope>NUCLEOTIDE SEQUENCE</scope>
    <source>
        <strain evidence="5">71-i</strain>
    </source>
</reference>
<evidence type="ECO:0000256" key="1">
    <source>
        <dbReference type="ARBA" id="ARBA00001561"/>
    </source>
</evidence>
<dbReference type="RefSeq" id="WP_275710865.1">
    <property type="nucleotide sequence ID" value="NZ_JANCMW010000360.1"/>
</dbReference>
<dbReference type="EC" id="3.5.1.28" evidence="2"/>
<proteinExistence type="predicted"/>
<dbReference type="PANTHER" id="PTHR30404">
    <property type="entry name" value="N-ACETYLMURAMOYL-L-ALANINE AMIDASE"/>
    <property type="match status" value="1"/>
</dbReference>
<feature type="non-terminal residue" evidence="5">
    <location>
        <position position="1"/>
    </location>
</feature>
<dbReference type="InterPro" id="IPR050695">
    <property type="entry name" value="N-acetylmuramoyl_amidase_3"/>
</dbReference>
<keyword evidence="3" id="KW-0378">Hydrolase</keyword>
<evidence type="ECO:0000313" key="6">
    <source>
        <dbReference type="Proteomes" id="UP001143391"/>
    </source>
</evidence>
<feature type="non-terminal residue" evidence="5">
    <location>
        <position position="82"/>
    </location>
</feature>
<dbReference type="Gene3D" id="3.40.630.40">
    <property type="entry name" value="Zn-dependent exopeptidases"/>
    <property type="match status" value="1"/>
</dbReference>
<dbReference type="PANTHER" id="PTHR30404:SF0">
    <property type="entry name" value="N-ACETYLMURAMOYL-L-ALANINE AMIDASE AMIC"/>
    <property type="match status" value="1"/>
</dbReference>
<feature type="domain" description="MurNAc-LAA" evidence="4">
    <location>
        <begin position="9"/>
        <end position="82"/>
    </location>
</feature>
<comment type="catalytic activity">
    <reaction evidence="1">
        <text>Hydrolyzes the link between N-acetylmuramoyl residues and L-amino acid residues in certain cell-wall glycopeptides.</text>
        <dbReference type="EC" id="3.5.1.28"/>
    </reaction>
</comment>
<evidence type="ECO:0000256" key="3">
    <source>
        <dbReference type="ARBA" id="ARBA00022801"/>
    </source>
</evidence>
<dbReference type="CDD" id="cd02696">
    <property type="entry name" value="MurNAc-LAA"/>
    <property type="match status" value="1"/>
</dbReference>
<accession>A0ABT5YHL7</accession>
<dbReference type="SUPFAM" id="SSF53187">
    <property type="entry name" value="Zn-dependent exopeptidases"/>
    <property type="match status" value="1"/>
</dbReference>
<dbReference type="EMBL" id="JANCMW010000360">
    <property type="protein sequence ID" value="MDF0753041.1"/>
    <property type="molecule type" value="Genomic_DNA"/>
</dbReference>
<dbReference type="Proteomes" id="UP001143391">
    <property type="component" value="Unassembled WGS sequence"/>
</dbReference>
<dbReference type="InterPro" id="IPR002508">
    <property type="entry name" value="MurNAc-LAA_cat"/>
</dbReference>
<evidence type="ECO:0000259" key="4">
    <source>
        <dbReference type="Pfam" id="PF01520"/>
    </source>
</evidence>
<name>A0ABT5YHL7_9GAMM</name>
<sequence>YGASDRPLVVIDAGHGGHDPGAIGASGLREKDLTLKAALAIRDALIASGRVRVALTREDDRFLVLQERYGLARKLGADLFIS</sequence>
<evidence type="ECO:0000313" key="5">
    <source>
        <dbReference type="EMBL" id="MDF0753041.1"/>
    </source>
</evidence>
<keyword evidence="6" id="KW-1185">Reference proteome</keyword>